<dbReference type="PANTHER" id="PTHR38013:SF1">
    <property type="entry name" value="GLYCOPROTEIN_POLYSACCHARIDE METABOLISM"/>
    <property type="match status" value="1"/>
</dbReference>
<proteinExistence type="predicted"/>
<dbReference type="KEGG" id="kuy:FY550_15355"/>
<gene>
    <name evidence="1" type="ORF">FY550_15355</name>
</gene>
<dbReference type="Pfam" id="PF09619">
    <property type="entry name" value="YscW"/>
    <property type="match status" value="1"/>
</dbReference>
<dbReference type="RefSeq" id="WP_070979685.1">
    <property type="nucleotide sequence ID" value="NZ_CP043420.1"/>
</dbReference>
<dbReference type="InterPro" id="IPR053196">
    <property type="entry name" value="Lipoprotein_YbaY-like"/>
</dbReference>
<dbReference type="PROSITE" id="PS51257">
    <property type="entry name" value="PROKAR_LIPOPROTEIN"/>
    <property type="match status" value="1"/>
</dbReference>
<dbReference type="EMBL" id="CP043420">
    <property type="protein sequence ID" value="QEL12378.1"/>
    <property type="molecule type" value="Genomic_DNA"/>
</dbReference>
<dbReference type="AlphaFoldDB" id="A0A1S1NSS3"/>
<keyword evidence="2" id="KW-1185">Reference proteome</keyword>
<sequence length="140" mass="15338">MHRRHIGNRLALLFIAMTMSGCSLFGSSQQLQTVSGQLTTDTATTLPASATVEVRLIEVGNAHATLATTELPSPGRFPIDYQLRYASDIHQTDHQYMLDATIRVNGQVRYLNEHPVSLPTNDQSGQVRDIPMVPVNHSGA</sequence>
<dbReference type="PANTHER" id="PTHR38013">
    <property type="entry name" value="GLYCOPROTEIN/POLYSACCHARIDE METABOLISM"/>
    <property type="match status" value="1"/>
</dbReference>
<evidence type="ECO:0000313" key="2">
    <source>
        <dbReference type="Proteomes" id="UP000322553"/>
    </source>
</evidence>
<dbReference type="STRING" id="657387.BH688_11530"/>
<evidence type="ECO:0000313" key="1">
    <source>
        <dbReference type="EMBL" id="QEL12378.1"/>
    </source>
</evidence>
<name>A0A1S1NSS3_9GAMM</name>
<organism evidence="1 2">
    <name type="scientific">Kushneria phosphatilytica</name>
    <dbReference type="NCBI Taxonomy" id="657387"/>
    <lineage>
        <taxon>Bacteria</taxon>
        <taxon>Pseudomonadati</taxon>
        <taxon>Pseudomonadota</taxon>
        <taxon>Gammaproteobacteria</taxon>
        <taxon>Oceanospirillales</taxon>
        <taxon>Halomonadaceae</taxon>
        <taxon>Kushneria</taxon>
    </lineage>
</organism>
<dbReference type="OrthoDB" id="6169270at2"/>
<dbReference type="Proteomes" id="UP000322553">
    <property type="component" value="Chromosome"/>
</dbReference>
<protein>
    <submittedName>
        <fullName evidence="1">Uncharacterized protein</fullName>
    </submittedName>
</protein>
<accession>A0A1S1NSS3</accession>
<dbReference type="InterPro" id="IPR039366">
    <property type="entry name" value="Pilotin"/>
</dbReference>
<reference evidence="1 2" key="1">
    <citation type="submission" date="2019-08" db="EMBL/GenBank/DDBJ databases">
        <title>Complete genome sequence of Kushneria sp. YCWA18, a halophilic phosphate-solubilizing bacterium isolated from Daqiao saltern in China.</title>
        <authorList>
            <person name="Du G.-X."/>
            <person name="Qu L.-Y."/>
        </authorList>
    </citation>
    <scope>NUCLEOTIDE SEQUENCE [LARGE SCALE GENOMIC DNA]</scope>
    <source>
        <strain evidence="1 2">YCWA18</strain>
    </source>
</reference>